<dbReference type="EMBL" id="JABFYL010000049">
    <property type="protein sequence ID" value="NVN53492.1"/>
    <property type="molecule type" value="Genomic_DNA"/>
</dbReference>
<dbReference type="SUPFAM" id="SSF56425">
    <property type="entry name" value="Succinate dehydrogenase/fumarate reductase flavoprotein, catalytic domain"/>
    <property type="match status" value="1"/>
</dbReference>
<dbReference type="GO" id="GO:0047571">
    <property type="term" value="F:3-oxosteroid 1-dehydrogenase activity"/>
    <property type="evidence" value="ECO:0007669"/>
    <property type="project" value="UniProtKB-EC"/>
</dbReference>
<evidence type="ECO:0000256" key="5">
    <source>
        <dbReference type="SAM" id="MobiDB-lite"/>
    </source>
</evidence>
<keyword evidence="2" id="KW-0285">Flavoprotein</keyword>
<dbReference type="AlphaFoldDB" id="A0A850PSE9"/>
<dbReference type="InterPro" id="IPR050315">
    <property type="entry name" value="FAD-oxidoreductase_2"/>
</dbReference>
<evidence type="ECO:0000256" key="1">
    <source>
        <dbReference type="ARBA" id="ARBA00001974"/>
    </source>
</evidence>
<feature type="region of interest" description="Disordered" evidence="5">
    <location>
        <begin position="1"/>
        <end position="32"/>
    </location>
</feature>
<evidence type="ECO:0000256" key="4">
    <source>
        <dbReference type="ARBA" id="ARBA00023002"/>
    </source>
</evidence>
<evidence type="ECO:0000313" key="7">
    <source>
        <dbReference type="EMBL" id="NVN53492.1"/>
    </source>
</evidence>
<comment type="cofactor">
    <cofactor evidence="1">
        <name>FAD</name>
        <dbReference type="ChEBI" id="CHEBI:57692"/>
    </cofactor>
</comment>
<gene>
    <name evidence="7" type="ORF">HLY00_3840</name>
</gene>
<reference evidence="7 8" key="1">
    <citation type="submission" date="2020-05" db="EMBL/GenBank/DDBJ databases">
        <title>Draft genome sequence of Mycobacterium hippocampi DL, isolated from European seabass, Dicentrarchus labrax, reared in fish farms.</title>
        <authorList>
            <person name="Stathopoulou P."/>
            <person name="Asimakis E."/>
            <person name="Tzokas K."/>
            <person name="Batargias C."/>
            <person name="Tsiamis G."/>
        </authorList>
    </citation>
    <scope>NUCLEOTIDE SEQUENCE [LARGE SCALE GENOMIC DNA]</scope>
    <source>
        <strain evidence="7 8">DL</strain>
    </source>
</reference>
<keyword evidence="3" id="KW-0274">FAD</keyword>
<dbReference type="Gene3D" id="3.50.50.60">
    <property type="entry name" value="FAD/NAD(P)-binding domain"/>
    <property type="match status" value="1"/>
</dbReference>
<keyword evidence="4 7" id="KW-0560">Oxidoreductase</keyword>
<comment type="caution">
    <text evidence="7">The sequence shown here is derived from an EMBL/GenBank/DDBJ whole genome shotgun (WGS) entry which is preliminary data.</text>
</comment>
<name>A0A850PSE9_9MYCO</name>
<accession>A0A850PSE9</accession>
<dbReference type="PANTHER" id="PTHR43400:SF10">
    <property type="entry name" value="3-OXOSTEROID 1-DEHYDROGENASE"/>
    <property type="match status" value="1"/>
</dbReference>
<dbReference type="Pfam" id="PF00890">
    <property type="entry name" value="FAD_binding_2"/>
    <property type="match status" value="1"/>
</dbReference>
<dbReference type="InterPro" id="IPR036188">
    <property type="entry name" value="FAD/NAD-bd_sf"/>
</dbReference>
<dbReference type="RefSeq" id="WP_178361697.1">
    <property type="nucleotide sequence ID" value="NZ_JABFYL010000049.1"/>
</dbReference>
<keyword evidence="8" id="KW-1185">Reference proteome</keyword>
<evidence type="ECO:0000259" key="6">
    <source>
        <dbReference type="Pfam" id="PF00890"/>
    </source>
</evidence>
<dbReference type="InterPro" id="IPR003953">
    <property type="entry name" value="FAD-dep_OxRdtase_2_FAD-bd"/>
</dbReference>
<proteinExistence type="predicted"/>
<dbReference type="InterPro" id="IPR027477">
    <property type="entry name" value="Succ_DH/fumarate_Rdtase_cat_sf"/>
</dbReference>
<dbReference type="Gene3D" id="3.90.700.10">
    <property type="entry name" value="Succinate dehydrogenase/fumarate reductase flavoprotein, catalytic domain"/>
    <property type="match status" value="1"/>
</dbReference>
<dbReference type="GO" id="GO:0008202">
    <property type="term" value="P:steroid metabolic process"/>
    <property type="evidence" value="ECO:0007669"/>
    <property type="project" value="UniProtKB-ARBA"/>
</dbReference>
<dbReference type="SUPFAM" id="SSF51905">
    <property type="entry name" value="FAD/NAD(P)-binding domain"/>
    <property type="match status" value="1"/>
</dbReference>
<evidence type="ECO:0000313" key="8">
    <source>
        <dbReference type="Proteomes" id="UP000570517"/>
    </source>
</evidence>
<evidence type="ECO:0000256" key="3">
    <source>
        <dbReference type="ARBA" id="ARBA00022827"/>
    </source>
</evidence>
<protein>
    <submittedName>
        <fullName evidence="7">3-oxosteroid 1-dehydrogenase</fullName>
        <ecNumber evidence="7">1.3.99.4</ecNumber>
    </submittedName>
</protein>
<sequence>MPEADERLREDHEPDERLREDHEPDERLREDHDWDEVTDVLVAGSGAGGATAAYTAAREGLEVILVEATERFGGTTAYSGGGGMWFPCNPVLLRAGTDDRIDDALEYYTSVVGDRTPRALQETYVRSGAPLIEYLESDELLKFTLLPWPDYFGKAPKARADGMRHIAAKALRVSVAPDLAELIRGPLDSDRLGHPRPQDYFVGGRALIARFLAATRRYPNTSARLNTALTELVVADGVVVGAVVETAGERRRIRARRGVLLAAGGFEHNDDMRARFGVPGASRDTMGPWGNQGLAHLAAMAVGADSDLMDQAWWSPGLTHPDGTSAFSLWFTGGIFVDDDGKRFVNESAAYDRLGRAVLTAIADGRVTLPYWMIYDDSGDGAGGVPPVKATNVSMVEPEKYVAAGLWRTADTLEELAAEIGVPPQNLVETVTRFNDSVRRGIDEDFGRGDEPYDRAFSGGAPPLYPITKGPFHAAAFGVSDLGTKGGLRTDTAARVLDQADNVIVGLYAAGNTMAAPSGTAYPGGGNPIGTSMVFSHLAVRNMAEGAHRE</sequence>
<dbReference type="EC" id="1.3.99.4" evidence="7"/>
<dbReference type="NCBIfam" id="NF009474">
    <property type="entry name" value="PRK12837.1"/>
    <property type="match status" value="1"/>
</dbReference>
<organism evidence="7 8">
    <name type="scientific">Mycolicibacterium hippocampi</name>
    <dbReference type="NCBI Taxonomy" id="659824"/>
    <lineage>
        <taxon>Bacteria</taxon>
        <taxon>Bacillati</taxon>
        <taxon>Actinomycetota</taxon>
        <taxon>Actinomycetes</taxon>
        <taxon>Mycobacteriales</taxon>
        <taxon>Mycobacteriaceae</taxon>
        <taxon>Mycolicibacterium</taxon>
    </lineage>
</organism>
<dbReference type="PANTHER" id="PTHR43400">
    <property type="entry name" value="FUMARATE REDUCTASE"/>
    <property type="match status" value="1"/>
</dbReference>
<feature type="domain" description="FAD-dependent oxidoreductase 2 FAD-binding" evidence="6">
    <location>
        <begin position="39"/>
        <end position="528"/>
    </location>
</feature>
<evidence type="ECO:0000256" key="2">
    <source>
        <dbReference type="ARBA" id="ARBA00022630"/>
    </source>
</evidence>
<dbReference type="Proteomes" id="UP000570517">
    <property type="component" value="Unassembled WGS sequence"/>
</dbReference>